<dbReference type="EMBL" id="GBRH01253116">
    <property type="protein sequence ID" value="JAD44779.1"/>
    <property type="molecule type" value="Transcribed_RNA"/>
</dbReference>
<dbReference type="AlphaFoldDB" id="A0A0A8ZZD5"/>
<evidence type="ECO:0000313" key="1">
    <source>
        <dbReference type="EMBL" id="JAD44779.1"/>
    </source>
</evidence>
<accession>A0A0A8ZZD5</accession>
<sequence>MFDSYDHFEMSAHTMLARTGTPTIVERIVDQRMLAANRELPRKWWKRLA</sequence>
<organism evidence="1">
    <name type="scientific">Arundo donax</name>
    <name type="common">Giant reed</name>
    <name type="synonym">Donax arundinaceus</name>
    <dbReference type="NCBI Taxonomy" id="35708"/>
    <lineage>
        <taxon>Eukaryota</taxon>
        <taxon>Viridiplantae</taxon>
        <taxon>Streptophyta</taxon>
        <taxon>Embryophyta</taxon>
        <taxon>Tracheophyta</taxon>
        <taxon>Spermatophyta</taxon>
        <taxon>Magnoliopsida</taxon>
        <taxon>Liliopsida</taxon>
        <taxon>Poales</taxon>
        <taxon>Poaceae</taxon>
        <taxon>PACMAD clade</taxon>
        <taxon>Arundinoideae</taxon>
        <taxon>Arundineae</taxon>
        <taxon>Arundo</taxon>
    </lineage>
</organism>
<proteinExistence type="predicted"/>
<protein>
    <submittedName>
        <fullName evidence="1">Uncharacterized protein</fullName>
    </submittedName>
</protein>
<reference evidence="1" key="2">
    <citation type="journal article" date="2015" name="Data Brief">
        <title>Shoot transcriptome of the giant reed, Arundo donax.</title>
        <authorList>
            <person name="Barrero R.A."/>
            <person name="Guerrero F.D."/>
            <person name="Moolhuijzen P."/>
            <person name="Goolsby J.A."/>
            <person name="Tidwell J."/>
            <person name="Bellgard S.E."/>
            <person name="Bellgard M.I."/>
        </authorList>
    </citation>
    <scope>NUCLEOTIDE SEQUENCE</scope>
    <source>
        <tissue evidence="1">Shoot tissue taken approximately 20 cm above the soil surface</tissue>
    </source>
</reference>
<reference evidence="1" key="1">
    <citation type="submission" date="2014-09" db="EMBL/GenBank/DDBJ databases">
        <authorList>
            <person name="Magalhaes I.L.F."/>
            <person name="Oliveira U."/>
            <person name="Santos F.R."/>
            <person name="Vidigal T.H.D.A."/>
            <person name="Brescovit A.D."/>
            <person name="Santos A.J."/>
        </authorList>
    </citation>
    <scope>NUCLEOTIDE SEQUENCE</scope>
    <source>
        <tissue evidence="1">Shoot tissue taken approximately 20 cm above the soil surface</tissue>
    </source>
</reference>
<name>A0A0A8ZZD5_ARUDO</name>